<sequence length="286" mass="31065">MSNTADHPAPYAYVSRVTKQSLRSAVLPSKFTCFCCTPATVWLTLRTQKKLATLSIVLGSLYVIAATMFLFGVVAAATKRLALIRIFAILCATATVIIIASGFLRTIIHFMLKNSLISECTSLATGQNVVDVWGIWNSDPGHNLTPTEANQFCRNAWSHDSFAEIFWLLAEIILLPMFTFVAFAYAQQESAGAKGRGRTSLPTNYTPAYGAGSRYAGGGESTIALPEVAYDQPSYAPPPGSPPPFDKSLPGYGAGEMMDKKDTDSMRTAVADDPFSDDFDEYPRLK</sequence>
<proteinExistence type="predicted"/>
<feature type="compositionally biased region" description="Pro residues" evidence="1">
    <location>
        <begin position="235"/>
        <end position="245"/>
    </location>
</feature>
<accession>A0A9P5JVR4</accession>
<keyword evidence="2" id="KW-0812">Transmembrane</keyword>
<evidence type="ECO:0000256" key="1">
    <source>
        <dbReference type="SAM" id="MobiDB-lite"/>
    </source>
</evidence>
<comment type="caution">
    <text evidence="3">The sequence shown here is derived from an EMBL/GenBank/DDBJ whole genome shotgun (WGS) entry which is preliminary data.</text>
</comment>
<reference evidence="3" key="2">
    <citation type="journal article" date="2020" name="Nat. Commun.">
        <title>Large-scale genome sequencing of mycorrhizal fungi provides insights into the early evolution of symbiotic traits.</title>
        <authorList>
            <person name="Miyauchi S."/>
            <person name="Kiss E."/>
            <person name="Kuo A."/>
            <person name="Drula E."/>
            <person name="Kohler A."/>
            <person name="Sanchez-Garcia M."/>
            <person name="Morin E."/>
            <person name="Andreopoulos B."/>
            <person name="Barry K.W."/>
            <person name="Bonito G."/>
            <person name="Buee M."/>
            <person name="Carver A."/>
            <person name="Chen C."/>
            <person name="Cichocki N."/>
            <person name="Clum A."/>
            <person name="Culley D."/>
            <person name="Crous P.W."/>
            <person name="Fauchery L."/>
            <person name="Girlanda M."/>
            <person name="Hayes R.D."/>
            <person name="Keri Z."/>
            <person name="LaButti K."/>
            <person name="Lipzen A."/>
            <person name="Lombard V."/>
            <person name="Magnuson J."/>
            <person name="Maillard F."/>
            <person name="Murat C."/>
            <person name="Nolan M."/>
            <person name="Ohm R.A."/>
            <person name="Pangilinan J."/>
            <person name="Pereira M.F."/>
            <person name="Perotto S."/>
            <person name="Peter M."/>
            <person name="Pfister S."/>
            <person name="Riley R."/>
            <person name="Sitrit Y."/>
            <person name="Stielow J.B."/>
            <person name="Szollosi G."/>
            <person name="Zifcakova L."/>
            <person name="Stursova M."/>
            <person name="Spatafora J.W."/>
            <person name="Tedersoo L."/>
            <person name="Vaario L.M."/>
            <person name="Yamada A."/>
            <person name="Yan M."/>
            <person name="Wang P."/>
            <person name="Xu J."/>
            <person name="Bruns T."/>
            <person name="Baldrian P."/>
            <person name="Vilgalys R."/>
            <person name="Dunand C."/>
            <person name="Henrissat B."/>
            <person name="Grigoriev I.V."/>
            <person name="Hibbett D."/>
            <person name="Nagy L.G."/>
            <person name="Martin F.M."/>
        </authorList>
    </citation>
    <scope>NUCLEOTIDE SEQUENCE</scope>
    <source>
        <strain evidence="3">Prilba</strain>
    </source>
</reference>
<organism evidence="3 4">
    <name type="scientific">Russula ochroleuca</name>
    <dbReference type="NCBI Taxonomy" id="152965"/>
    <lineage>
        <taxon>Eukaryota</taxon>
        <taxon>Fungi</taxon>
        <taxon>Dikarya</taxon>
        <taxon>Basidiomycota</taxon>
        <taxon>Agaricomycotina</taxon>
        <taxon>Agaricomycetes</taxon>
        <taxon>Russulales</taxon>
        <taxon>Russulaceae</taxon>
        <taxon>Russula</taxon>
    </lineage>
</organism>
<gene>
    <name evidence="3" type="ORF">DFH94DRAFT_782322</name>
</gene>
<feature type="region of interest" description="Disordered" evidence="1">
    <location>
        <begin position="230"/>
        <end position="286"/>
    </location>
</feature>
<dbReference type="Proteomes" id="UP000759537">
    <property type="component" value="Unassembled WGS sequence"/>
</dbReference>
<dbReference type="EMBL" id="WHVB01000044">
    <property type="protein sequence ID" value="KAF8465868.1"/>
    <property type="molecule type" value="Genomic_DNA"/>
</dbReference>
<feature type="transmembrane region" description="Helical" evidence="2">
    <location>
        <begin position="51"/>
        <end position="74"/>
    </location>
</feature>
<keyword evidence="4" id="KW-1185">Reference proteome</keyword>
<evidence type="ECO:0000313" key="4">
    <source>
        <dbReference type="Proteomes" id="UP000759537"/>
    </source>
</evidence>
<name>A0A9P5JVR4_9AGAM</name>
<reference evidence="3" key="1">
    <citation type="submission" date="2019-10" db="EMBL/GenBank/DDBJ databases">
        <authorList>
            <consortium name="DOE Joint Genome Institute"/>
            <person name="Kuo A."/>
            <person name="Miyauchi S."/>
            <person name="Kiss E."/>
            <person name="Drula E."/>
            <person name="Kohler A."/>
            <person name="Sanchez-Garcia M."/>
            <person name="Andreopoulos B."/>
            <person name="Barry K.W."/>
            <person name="Bonito G."/>
            <person name="Buee M."/>
            <person name="Carver A."/>
            <person name="Chen C."/>
            <person name="Cichocki N."/>
            <person name="Clum A."/>
            <person name="Culley D."/>
            <person name="Crous P.W."/>
            <person name="Fauchery L."/>
            <person name="Girlanda M."/>
            <person name="Hayes R."/>
            <person name="Keri Z."/>
            <person name="LaButti K."/>
            <person name="Lipzen A."/>
            <person name="Lombard V."/>
            <person name="Magnuson J."/>
            <person name="Maillard F."/>
            <person name="Morin E."/>
            <person name="Murat C."/>
            <person name="Nolan M."/>
            <person name="Ohm R."/>
            <person name="Pangilinan J."/>
            <person name="Pereira M."/>
            <person name="Perotto S."/>
            <person name="Peter M."/>
            <person name="Riley R."/>
            <person name="Sitrit Y."/>
            <person name="Stielow B."/>
            <person name="Szollosi G."/>
            <person name="Zifcakova L."/>
            <person name="Stursova M."/>
            <person name="Spatafora J.W."/>
            <person name="Tedersoo L."/>
            <person name="Vaario L.-M."/>
            <person name="Yamada A."/>
            <person name="Yan M."/>
            <person name="Wang P."/>
            <person name="Xu J."/>
            <person name="Bruns T."/>
            <person name="Baldrian P."/>
            <person name="Vilgalys R."/>
            <person name="Henrissat B."/>
            <person name="Grigoriev I.V."/>
            <person name="Hibbett D."/>
            <person name="Nagy L.G."/>
            <person name="Martin F.M."/>
        </authorList>
    </citation>
    <scope>NUCLEOTIDE SEQUENCE</scope>
    <source>
        <strain evidence="3">Prilba</strain>
    </source>
</reference>
<protein>
    <submittedName>
        <fullName evidence="3">Uncharacterized protein</fullName>
    </submittedName>
</protein>
<evidence type="ECO:0000256" key="2">
    <source>
        <dbReference type="SAM" id="Phobius"/>
    </source>
</evidence>
<evidence type="ECO:0000313" key="3">
    <source>
        <dbReference type="EMBL" id="KAF8465868.1"/>
    </source>
</evidence>
<keyword evidence="2" id="KW-0472">Membrane</keyword>
<dbReference type="AlphaFoldDB" id="A0A9P5JVR4"/>
<feature type="transmembrane region" description="Helical" evidence="2">
    <location>
        <begin position="86"/>
        <end position="108"/>
    </location>
</feature>
<keyword evidence="2" id="KW-1133">Transmembrane helix</keyword>
<dbReference type="OrthoDB" id="3352285at2759"/>
<feature type="transmembrane region" description="Helical" evidence="2">
    <location>
        <begin position="165"/>
        <end position="186"/>
    </location>
</feature>